<protein>
    <submittedName>
        <fullName evidence="1">Uncharacterized protein</fullName>
    </submittedName>
</protein>
<dbReference type="AlphaFoldDB" id="A0A5D2HMU5"/>
<proteinExistence type="predicted"/>
<dbReference type="EMBL" id="CM017688">
    <property type="protein sequence ID" value="TYH31615.1"/>
    <property type="molecule type" value="Genomic_DNA"/>
</dbReference>
<evidence type="ECO:0000313" key="1">
    <source>
        <dbReference type="EMBL" id="TYH31615.1"/>
    </source>
</evidence>
<keyword evidence="2" id="KW-1185">Reference proteome</keyword>
<dbReference type="PANTHER" id="PTHR37722">
    <property type="entry name" value="OS01G0167700 PROTEIN"/>
    <property type="match status" value="1"/>
</dbReference>
<gene>
    <name evidence="1" type="ORF">ES288_A01G186300v1</name>
</gene>
<dbReference type="Proteomes" id="UP000323506">
    <property type="component" value="Chromosome A01"/>
</dbReference>
<dbReference type="PANTHER" id="PTHR37722:SF2">
    <property type="entry name" value="OS01G0167700 PROTEIN"/>
    <property type="match status" value="1"/>
</dbReference>
<name>A0A5D2HMU5_GOSDA</name>
<reference evidence="1 2" key="1">
    <citation type="submission" date="2019-06" db="EMBL/GenBank/DDBJ databases">
        <title>WGS assembly of Gossypium darwinii.</title>
        <authorList>
            <person name="Chen Z.J."/>
            <person name="Sreedasyam A."/>
            <person name="Ando A."/>
            <person name="Song Q."/>
            <person name="De L."/>
            <person name="Hulse-Kemp A."/>
            <person name="Ding M."/>
            <person name="Ye W."/>
            <person name="Kirkbride R."/>
            <person name="Jenkins J."/>
            <person name="Plott C."/>
            <person name="Lovell J."/>
            <person name="Lin Y.-M."/>
            <person name="Vaughn R."/>
            <person name="Liu B."/>
            <person name="Li W."/>
            <person name="Simpson S."/>
            <person name="Scheffler B."/>
            <person name="Saski C."/>
            <person name="Grover C."/>
            <person name="Hu G."/>
            <person name="Conover J."/>
            <person name="Carlson J."/>
            <person name="Shu S."/>
            <person name="Boston L."/>
            <person name="Williams M."/>
            <person name="Peterson D."/>
            <person name="Mcgee K."/>
            <person name="Jones D."/>
            <person name="Wendel J."/>
            <person name="Stelly D."/>
            <person name="Grimwood J."/>
            <person name="Schmutz J."/>
        </authorList>
    </citation>
    <scope>NUCLEOTIDE SEQUENCE [LARGE SCALE GENOMIC DNA]</scope>
    <source>
        <strain evidence="1">1808015.09</strain>
    </source>
</reference>
<organism evidence="1 2">
    <name type="scientific">Gossypium darwinii</name>
    <name type="common">Darwin's cotton</name>
    <name type="synonym">Gossypium barbadense var. darwinii</name>
    <dbReference type="NCBI Taxonomy" id="34276"/>
    <lineage>
        <taxon>Eukaryota</taxon>
        <taxon>Viridiplantae</taxon>
        <taxon>Streptophyta</taxon>
        <taxon>Embryophyta</taxon>
        <taxon>Tracheophyta</taxon>
        <taxon>Spermatophyta</taxon>
        <taxon>Magnoliopsida</taxon>
        <taxon>eudicotyledons</taxon>
        <taxon>Gunneridae</taxon>
        <taxon>Pentapetalae</taxon>
        <taxon>rosids</taxon>
        <taxon>malvids</taxon>
        <taxon>Malvales</taxon>
        <taxon>Malvaceae</taxon>
        <taxon>Malvoideae</taxon>
        <taxon>Gossypium</taxon>
    </lineage>
</organism>
<sequence length="301" mass="34145">MQLGSHYRNSNCSFGDTDISYNIGREDIWDAKVSYLDDGFPHEREDDISWKYWSHKIDGNSGDFLDYENGHMPDNAFEGHHMLRKMLAINSITQPGWPFFETEDPKDSLSLVRTQVLHKSKATKRASYCLQGEIELYQKWLFEEECNSVNIDLGFSSSHCTSQANFPSVGSQLWAGHPIGAFLIPELNLDVTSEKFSFCQPLNDTNSFDSSYREIGFPNLSLIQGQINGDDKRKLKSPPANCEQLEFKMENYLGNDLLFSKELIGSHGVETSSSVKIHEKGESKGYECDVEIPLPCQSEIE</sequence>
<accession>A0A5D2HMU5</accession>
<evidence type="ECO:0000313" key="2">
    <source>
        <dbReference type="Proteomes" id="UP000323506"/>
    </source>
</evidence>